<sequence length="122" mass="14184">MGKTVQVNLEDLRFYSYHGFYPEEQILGNEYFVNIKTFFDSSGLGDDQLEHTVNYEQLYSIATTAMKNPRKLLETVADEILENIKLEFQHLTRIEVSISKINPPFGGDRAQARVTIQWHKKD</sequence>
<dbReference type="Gene3D" id="3.30.1130.10">
    <property type="match status" value="1"/>
</dbReference>
<evidence type="ECO:0000256" key="1">
    <source>
        <dbReference type="ARBA" id="ARBA00001353"/>
    </source>
</evidence>
<accession>A0A4R1LWY4</accession>
<evidence type="ECO:0000256" key="3">
    <source>
        <dbReference type="ARBA" id="ARBA00005708"/>
    </source>
</evidence>
<comment type="similarity">
    <text evidence="3 6">Belongs to the DHNA family.</text>
</comment>
<keyword evidence="9" id="KW-1185">Reference proteome</keyword>
<evidence type="ECO:0000256" key="5">
    <source>
        <dbReference type="ARBA" id="ARBA00023239"/>
    </source>
</evidence>
<evidence type="ECO:0000313" key="8">
    <source>
        <dbReference type="EMBL" id="TCK83327.1"/>
    </source>
</evidence>
<comment type="catalytic activity">
    <reaction evidence="1 6">
        <text>7,8-dihydroneopterin = 6-hydroxymethyl-7,8-dihydropterin + glycolaldehyde</text>
        <dbReference type="Rhea" id="RHEA:10540"/>
        <dbReference type="ChEBI" id="CHEBI:17001"/>
        <dbReference type="ChEBI" id="CHEBI:17071"/>
        <dbReference type="ChEBI" id="CHEBI:44841"/>
        <dbReference type="EC" id="4.1.2.25"/>
    </reaction>
</comment>
<dbReference type="AlphaFoldDB" id="A0A4R1LWY4"/>
<dbReference type="GO" id="GO:0005737">
    <property type="term" value="C:cytoplasm"/>
    <property type="evidence" value="ECO:0007669"/>
    <property type="project" value="TreeGrafter"/>
</dbReference>
<dbReference type="InterPro" id="IPR006156">
    <property type="entry name" value="Dihydroneopterin_aldolase"/>
</dbReference>
<evidence type="ECO:0000259" key="7">
    <source>
        <dbReference type="SMART" id="SM00905"/>
    </source>
</evidence>
<comment type="function">
    <text evidence="6">Catalyzes the conversion of 7,8-dihydroneopterin to 6-hydroxymethyl-7,8-dihydropterin.</text>
</comment>
<comment type="pathway">
    <text evidence="2 6">Cofactor biosynthesis; tetrahydrofolate biosynthesis; 2-amino-4-hydroxy-6-hydroxymethyl-7,8-dihydropteridine diphosphate from 7,8-dihydroneopterin triphosphate: step 3/4.</text>
</comment>
<proteinExistence type="inferred from homology"/>
<dbReference type="NCBIfam" id="TIGR00526">
    <property type="entry name" value="folB_dom"/>
    <property type="match status" value="1"/>
</dbReference>
<evidence type="ECO:0000256" key="6">
    <source>
        <dbReference type="RuleBase" id="RU362079"/>
    </source>
</evidence>
<dbReference type="EMBL" id="SMGO01000002">
    <property type="protein sequence ID" value="TCK83327.1"/>
    <property type="molecule type" value="Genomic_DNA"/>
</dbReference>
<reference evidence="8 9" key="1">
    <citation type="submission" date="2019-03" db="EMBL/GenBank/DDBJ databases">
        <title>Genomic Encyclopedia of Archaeal and Bacterial Type Strains, Phase II (KMG-II): from individual species to whole genera.</title>
        <authorList>
            <person name="Goeker M."/>
        </authorList>
    </citation>
    <scope>NUCLEOTIDE SEQUENCE [LARGE SCALE GENOMIC DNA]</scope>
    <source>
        <strain evidence="8 9">DSM 22554</strain>
    </source>
</reference>
<dbReference type="SUPFAM" id="SSF55620">
    <property type="entry name" value="Tetrahydrobiopterin biosynthesis enzymes-like"/>
    <property type="match status" value="1"/>
</dbReference>
<feature type="domain" description="Dihydroneopterin aldolase/epimerase" evidence="7">
    <location>
        <begin position="7"/>
        <end position="118"/>
    </location>
</feature>
<dbReference type="GO" id="GO:0046654">
    <property type="term" value="P:tetrahydrofolate biosynthetic process"/>
    <property type="evidence" value="ECO:0007669"/>
    <property type="project" value="UniProtKB-UniRule"/>
</dbReference>
<keyword evidence="4 6" id="KW-0289">Folate biosynthesis</keyword>
<dbReference type="UniPathway" id="UPA00077">
    <property type="reaction ID" value="UER00154"/>
</dbReference>
<gene>
    <name evidence="8" type="ORF">C8N28_1923</name>
</gene>
<dbReference type="PANTHER" id="PTHR42844:SF1">
    <property type="entry name" value="DIHYDRONEOPTERIN ALDOLASE 1-RELATED"/>
    <property type="match status" value="1"/>
</dbReference>
<comment type="caution">
    <text evidence="8">The sequence shown here is derived from an EMBL/GenBank/DDBJ whole genome shotgun (WGS) entry which is preliminary data.</text>
</comment>
<keyword evidence="5 6" id="KW-0456">Lyase</keyword>
<organism evidence="8 9">
    <name type="scientific">Albibacterium bauzanense</name>
    <dbReference type="NCBI Taxonomy" id="653929"/>
    <lineage>
        <taxon>Bacteria</taxon>
        <taxon>Pseudomonadati</taxon>
        <taxon>Bacteroidota</taxon>
        <taxon>Sphingobacteriia</taxon>
        <taxon>Sphingobacteriales</taxon>
        <taxon>Sphingobacteriaceae</taxon>
        <taxon>Albibacterium</taxon>
    </lineage>
</organism>
<dbReference type="OrthoDB" id="9803748at2"/>
<dbReference type="GO" id="GO:0046656">
    <property type="term" value="P:folic acid biosynthetic process"/>
    <property type="evidence" value="ECO:0007669"/>
    <property type="project" value="UniProtKB-UniRule"/>
</dbReference>
<evidence type="ECO:0000256" key="2">
    <source>
        <dbReference type="ARBA" id="ARBA00005013"/>
    </source>
</evidence>
<evidence type="ECO:0000256" key="4">
    <source>
        <dbReference type="ARBA" id="ARBA00022909"/>
    </source>
</evidence>
<dbReference type="RefSeq" id="WP_132224218.1">
    <property type="nucleotide sequence ID" value="NZ_SMGO01000002.1"/>
</dbReference>
<dbReference type="InterPro" id="IPR006157">
    <property type="entry name" value="FolB_dom"/>
</dbReference>
<dbReference type="NCBIfam" id="TIGR00525">
    <property type="entry name" value="folB"/>
    <property type="match status" value="1"/>
</dbReference>
<name>A0A4R1LWY4_9SPHI</name>
<dbReference type="Proteomes" id="UP000294616">
    <property type="component" value="Unassembled WGS sequence"/>
</dbReference>
<evidence type="ECO:0000313" key="9">
    <source>
        <dbReference type="Proteomes" id="UP000294616"/>
    </source>
</evidence>
<dbReference type="SMART" id="SM00905">
    <property type="entry name" value="FolB"/>
    <property type="match status" value="1"/>
</dbReference>
<dbReference type="PANTHER" id="PTHR42844">
    <property type="entry name" value="DIHYDRONEOPTERIN ALDOLASE 1-RELATED"/>
    <property type="match status" value="1"/>
</dbReference>
<dbReference type="Pfam" id="PF02152">
    <property type="entry name" value="FolB"/>
    <property type="match status" value="1"/>
</dbReference>
<dbReference type="InterPro" id="IPR043133">
    <property type="entry name" value="GTP-CH-I_C/QueF"/>
</dbReference>
<dbReference type="GO" id="GO:0004150">
    <property type="term" value="F:dihydroneopterin aldolase activity"/>
    <property type="evidence" value="ECO:0007669"/>
    <property type="project" value="UniProtKB-UniRule"/>
</dbReference>
<dbReference type="EC" id="4.1.2.25" evidence="6"/>
<protein>
    <recommendedName>
        <fullName evidence="6">7,8-dihydroneopterin aldolase</fullName>
        <ecNumber evidence="6">4.1.2.25</ecNumber>
    </recommendedName>
</protein>